<dbReference type="CDD" id="cd02696">
    <property type="entry name" value="MurNAc-LAA"/>
    <property type="match status" value="1"/>
</dbReference>
<dbReference type="GO" id="GO:0009253">
    <property type="term" value="P:peptidoglycan catabolic process"/>
    <property type="evidence" value="ECO:0007669"/>
    <property type="project" value="InterPro"/>
</dbReference>
<dbReference type="PANTHER" id="PTHR33308">
    <property type="entry name" value="PEPTIDOGLYCAN HYDROLASE FLGJ"/>
    <property type="match status" value="1"/>
</dbReference>
<dbReference type="InterPro" id="IPR002508">
    <property type="entry name" value="MurNAc-LAA_cat"/>
</dbReference>
<dbReference type="EMBL" id="SNYJ01000008">
    <property type="protein sequence ID" value="TDQ39249.1"/>
    <property type="molecule type" value="Genomic_DNA"/>
</dbReference>
<dbReference type="SUPFAM" id="SSF53187">
    <property type="entry name" value="Zn-dependent exopeptidases"/>
    <property type="match status" value="1"/>
</dbReference>
<dbReference type="Gene3D" id="4.10.80.30">
    <property type="entry name" value="DNA polymerase, domain 6"/>
    <property type="match status" value="1"/>
</dbReference>
<sequence length="454" mass="51100">MTNFIKTLAPFAINHGRLNGVLPSLILAQGILESAWGTSDLATKANNLFGIKASNWTGETYTKRTAEQRPDGSVYYINADFRSYDTYEGCVIDLCHKYTHGTGWEDFNRYEDVLNQADYKRATQAVKDAGYATDVNYPSKLNKLIEQHNLTQYDREVCTMVKIALDAGHGVNTPGKRTPDGEREWTFNNCVVNSAIKHLRIYEGVEVLRLDDETGRIDVPLSARTRKANDWGAHALVSVHHNANTGDWGDWTGTETYTYSADVPESERLAEIVQGGLLSAYGLRNRGLKKANFHMLRESRMPAILTEGGYMDSSIDIKKLRDTDVLEKAGQSIAESVAEYFNLSTKQKAITADQGNEVLYWAELLEGGSDGQQSWAYGMLQKFFNCTGDRLLIDPNQVKYLKTLIEKDDRGVRLWAKQELERYVDTNQVIYLATLLKESDGQRAWAAAQMPKYL</sequence>
<accession>A0A4R6U400</accession>
<evidence type="ECO:0000259" key="2">
    <source>
        <dbReference type="SMART" id="SM00047"/>
    </source>
</evidence>
<protein>
    <submittedName>
        <fullName evidence="4">Flagellum-specific peptidoglycan hydrolase FlgJ</fullName>
    </submittedName>
</protein>
<dbReference type="RefSeq" id="WP_133580672.1">
    <property type="nucleotide sequence ID" value="NZ_SNYJ01000008.1"/>
</dbReference>
<dbReference type="SMART" id="SM00047">
    <property type="entry name" value="LYZ2"/>
    <property type="match status" value="1"/>
</dbReference>
<dbReference type="SMART" id="SM00646">
    <property type="entry name" value="Ami_3"/>
    <property type="match status" value="1"/>
</dbReference>
<proteinExistence type="predicted"/>
<evidence type="ECO:0000259" key="3">
    <source>
        <dbReference type="SMART" id="SM00646"/>
    </source>
</evidence>
<evidence type="ECO:0000256" key="1">
    <source>
        <dbReference type="ARBA" id="ARBA00022801"/>
    </source>
</evidence>
<dbReference type="InterPro" id="IPR002901">
    <property type="entry name" value="MGlyc_endo_b_GlcNAc-like_dom"/>
</dbReference>
<feature type="domain" description="MurNAc-LAA" evidence="3">
    <location>
        <begin position="225"/>
        <end position="338"/>
    </location>
</feature>
<name>A0A4R6U400_9BACI</name>
<feature type="domain" description="Mannosyl-glycoprotein endo-beta-N-acetylglucosamidase-like" evidence="2">
    <location>
        <begin position="1"/>
        <end position="154"/>
    </location>
</feature>
<dbReference type="Pfam" id="PF01520">
    <property type="entry name" value="Amidase_3"/>
    <property type="match status" value="1"/>
</dbReference>
<dbReference type="GO" id="GO:0008745">
    <property type="term" value="F:N-acetylmuramoyl-L-alanine amidase activity"/>
    <property type="evidence" value="ECO:0007669"/>
    <property type="project" value="InterPro"/>
</dbReference>
<dbReference type="Proteomes" id="UP000295632">
    <property type="component" value="Unassembled WGS sequence"/>
</dbReference>
<organism evidence="4 5">
    <name type="scientific">Aureibacillus halotolerans</name>
    <dbReference type="NCBI Taxonomy" id="1508390"/>
    <lineage>
        <taxon>Bacteria</taxon>
        <taxon>Bacillati</taxon>
        <taxon>Bacillota</taxon>
        <taxon>Bacilli</taxon>
        <taxon>Bacillales</taxon>
        <taxon>Bacillaceae</taxon>
        <taxon>Aureibacillus</taxon>
    </lineage>
</organism>
<evidence type="ECO:0000313" key="4">
    <source>
        <dbReference type="EMBL" id="TDQ39249.1"/>
    </source>
</evidence>
<dbReference type="OrthoDB" id="9763643at2"/>
<evidence type="ECO:0000313" key="5">
    <source>
        <dbReference type="Proteomes" id="UP000295632"/>
    </source>
</evidence>
<keyword evidence="1 4" id="KW-0378">Hydrolase</keyword>
<dbReference type="Pfam" id="PF01832">
    <property type="entry name" value="Glucosaminidase"/>
    <property type="match status" value="1"/>
</dbReference>
<dbReference type="AlphaFoldDB" id="A0A4R6U400"/>
<keyword evidence="5" id="KW-1185">Reference proteome</keyword>
<dbReference type="GO" id="GO:0004040">
    <property type="term" value="F:amidase activity"/>
    <property type="evidence" value="ECO:0007669"/>
    <property type="project" value="InterPro"/>
</dbReference>
<dbReference type="Gene3D" id="3.40.630.40">
    <property type="entry name" value="Zn-dependent exopeptidases"/>
    <property type="match status" value="1"/>
</dbReference>
<dbReference type="InterPro" id="IPR051056">
    <property type="entry name" value="Glycosyl_Hydrolase_73"/>
</dbReference>
<gene>
    <name evidence="4" type="ORF">EV213_108201</name>
</gene>
<dbReference type="PANTHER" id="PTHR33308:SF9">
    <property type="entry name" value="PEPTIDOGLYCAN HYDROLASE FLGJ"/>
    <property type="match status" value="1"/>
</dbReference>
<comment type="caution">
    <text evidence="4">The sequence shown here is derived from an EMBL/GenBank/DDBJ whole genome shotgun (WGS) entry which is preliminary data.</text>
</comment>
<dbReference type="Gene3D" id="1.10.530.10">
    <property type="match status" value="1"/>
</dbReference>
<dbReference type="PRINTS" id="PR01002">
    <property type="entry name" value="FLGFLGJ"/>
</dbReference>
<reference evidence="4 5" key="1">
    <citation type="submission" date="2019-03" db="EMBL/GenBank/DDBJ databases">
        <title>Genomic Encyclopedia of Type Strains, Phase IV (KMG-IV): sequencing the most valuable type-strain genomes for metagenomic binning, comparative biology and taxonomic classification.</title>
        <authorList>
            <person name="Goeker M."/>
        </authorList>
    </citation>
    <scope>NUCLEOTIDE SEQUENCE [LARGE SCALE GENOMIC DNA]</scope>
    <source>
        <strain evidence="4 5">DSM 28697</strain>
    </source>
</reference>